<dbReference type="EMBL" id="UGHF01000001">
    <property type="protein sequence ID" value="STO59674.1"/>
    <property type="molecule type" value="Genomic_DNA"/>
</dbReference>
<dbReference type="RefSeq" id="WP_078217443.1">
    <property type="nucleotide sequence ID" value="NZ_MUXZ01000002.1"/>
</dbReference>
<reference evidence="5 6" key="1">
    <citation type="submission" date="2018-06" db="EMBL/GenBank/DDBJ databases">
        <authorList>
            <consortium name="Pathogen Informatics"/>
            <person name="Doyle S."/>
        </authorList>
    </citation>
    <scope>NUCLEOTIDE SEQUENCE [LARGE SCALE GENOMIC DNA]</scope>
    <source>
        <strain evidence="5 6">NCTC1659</strain>
    </source>
</reference>
<feature type="domain" description="Baseplate J-like C-terminal" evidence="4">
    <location>
        <begin position="279"/>
        <end position="354"/>
    </location>
</feature>
<sequence>MPYQPPTLSQLIQQGEQQFQHRLPNLKRNNVVTVINRVCAALSAGEHVHLDYLAKQIIPTTADEDYLIEYALYKGIARKPASKAEGLITLDVAVQAEIPEGTAFQHQPTGLKFLTVQTQIAAVGKFDVQVQCDTEGNAGNLSTNTPVALTSSILGVKPNAVVKSMSGGANIESLSRLLSRLIQRVQFPPAGGAPHDYIRWANEVSGITRAWCYPRYKGGGTTGVAVVCDDRLDILPTSEDMQKVKKYIEGHRNVVTGLWEGMPAGNELFVFAPKVKIQDFTIRLVPASTQLKSAVQNALVSYFKTVEPEQKIYLSHLRAIVSNVIGEVDNSILVPAGDIQLAQNEIIKLGEITWQV</sequence>
<dbReference type="PANTHER" id="PTHR37829">
    <property type="entry name" value="PHAGE-LIKE ELEMENT PBSX PROTEIN XKDT"/>
    <property type="match status" value="1"/>
</dbReference>
<dbReference type="Pfam" id="PF26079">
    <property type="entry name" value="Baseplate_J_C"/>
    <property type="match status" value="1"/>
</dbReference>
<evidence type="ECO:0000313" key="5">
    <source>
        <dbReference type="EMBL" id="STO59674.1"/>
    </source>
</evidence>
<dbReference type="Proteomes" id="UP000254329">
    <property type="component" value="Unassembled WGS sequence"/>
</dbReference>
<comment type="similarity">
    <text evidence="1">Belongs to the Mu gp47/PBSX XkdT family.</text>
</comment>
<evidence type="ECO:0000259" key="3">
    <source>
        <dbReference type="Pfam" id="PF26078"/>
    </source>
</evidence>
<feature type="domain" description="Baseplate protein J-like barrel" evidence="2">
    <location>
        <begin position="93"/>
        <end position="158"/>
    </location>
</feature>
<protein>
    <submittedName>
        <fullName evidence="5">Mu phage tail protein gp47</fullName>
    </submittedName>
</protein>
<organism evidence="5 6">
    <name type="scientific">Canicola haemoglobinophilus</name>
    <dbReference type="NCBI Taxonomy" id="733"/>
    <lineage>
        <taxon>Bacteria</taxon>
        <taxon>Pseudomonadati</taxon>
        <taxon>Pseudomonadota</taxon>
        <taxon>Gammaproteobacteria</taxon>
        <taxon>Pasteurellales</taxon>
        <taxon>Pasteurellaceae</taxon>
        <taxon>Canicola</taxon>
    </lineage>
</organism>
<name>A0A1V4B445_9PAST</name>
<evidence type="ECO:0000259" key="4">
    <source>
        <dbReference type="Pfam" id="PF26079"/>
    </source>
</evidence>
<dbReference type="PANTHER" id="PTHR37829:SF3">
    <property type="entry name" value="PROTEIN JAYE-RELATED"/>
    <property type="match status" value="1"/>
</dbReference>
<dbReference type="InterPro" id="IPR052399">
    <property type="entry name" value="Phage_Baseplate_Assmbl_Protein"/>
</dbReference>
<dbReference type="InterPro" id="IPR006949">
    <property type="entry name" value="Barrel_Baseplate_J-like"/>
</dbReference>
<dbReference type="InterPro" id="IPR058531">
    <property type="entry name" value="Baseplate_J_M"/>
</dbReference>
<gene>
    <name evidence="5" type="ORF">NCTC1659_00930</name>
</gene>
<feature type="domain" description="Baseplate J-like central" evidence="3">
    <location>
        <begin position="189"/>
        <end position="252"/>
    </location>
</feature>
<proteinExistence type="inferred from homology"/>
<keyword evidence="6" id="KW-1185">Reference proteome</keyword>
<dbReference type="InterPro" id="IPR058530">
    <property type="entry name" value="Baseplate_J-like_C"/>
</dbReference>
<dbReference type="Pfam" id="PF26078">
    <property type="entry name" value="Baseplate_J_M"/>
    <property type="match status" value="1"/>
</dbReference>
<dbReference type="STRING" id="733.B0186_00555"/>
<evidence type="ECO:0000313" key="6">
    <source>
        <dbReference type="Proteomes" id="UP000254329"/>
    </source>
</evidence>
<evidence type="ECO:0000259" key="2">
    <source>
        <dbReference type="Pfam" id="PF04865"/>
    </source>
</evidence>
<evidence type="ECO:0000256" key="1">
    <source>
        <dbReference type="ARBA" id="ARBA00038087"/>
    </source>
</evidence>
<dbReference type="AlphaFoldDB" id="A0A1V4B445"/>
<accession>A0A1V4B445</accession>
<dbReference type="Pfam" id="PF04865">
    <property type="entry name" value="Baseplate_J"/>
    <property type="match status" value="1"/>
</dbReference>